<evidence type="ECO:0000313" key="7">
    <source>
        <dbReference type="EMBL" id="VFR00263.1"/>
    </source>
</evidence>
<dbReference type="SMART" id="SM00249">
    <property type="entry name" value="PHD"/>
    <property type="match status" value="3"/>
</dbReference>
<gene>
    <name evidence="7" type="ORF">CCAM_LOCUS42038</name>
</gene>
<evidence type="ECO:0000256" key="5">
    <source>
        <dbReference type="SAM" id="MobiDB-lite"/>
    </source>
</evidence>
<dbReference type="GO" id="GO:0008270">
    <property type="term" value="F:zinc ion binding"/>
    <property type="evidence" value="ECO:0007669"/>
    <property type="project" value="UniProtKB-KW"/>
</dbReference>
<dbReference type="InterPro" id="IPR013083">
    <property type="entry name" value="Znf_RING/FYVE/PHD"/>
</dbReference>
<dbReference type="OrthoDB" id="1903104at2759"/>
<dbReference type="InterPro" id="IPR001965">
    <property type="entry name" value="Znf_PHD"/>
</dbReference>
<dbReference type="Pfam" id="PF00628">
    <property type="entry name" value="PHD"/>
    <property type="match status" value="2"/>
</dbReference>
<dbReference type="Gene3D" id="2.30.30.1150">
    <property type="match status" value="1"/>
</dbReference>
<proteinExistence type="predicted"/>
<dbReference type="Gene3D" id="3.30.40.10">
    <property type="entry name" value="Zinc/RING finger domain, C3HC4 (zinc finger)"/>
    <property type="match status" value="2"/>
</dbReference>
<dbReference type="AlphaFoldDB" id="A0A484NG58"/>
<dbReference type="SUPFAM" id="SSF57903">
    <property type="entry name" value="FYVE/PHD zinc finger"/>
    <property type="match status" value="3"/>
</dbReference>
<accession>A0A484NG58</accession>
<feature type="region of interest" description="Disordered" evidence="5">
    <location>
        <begin position="61"/>
        <end position="83"/>
    </location>
</feature>
<dbReference type="InterPro" id="IPR019787">
    <property type="entry name" value="Znf_PHD-finger"/>
</dbReference>
<feature type="domain" description="PHD-type" evidence="6">
    <location>
        <begin position="413"/>
        <end position="467"/>
    </location>
</feature>
<dbReference type="PROSITE" id="PS01359">
    <property type="entry name" value="ZF_PHD_1"/>
    <property type="match status" value="1"/>
</dbReference>
<dbReference type="Proteomes" id="UP000595140">
    <property type="component" value="Unassembled WGS sequence"/>
</dbReference>
<evidence type="ECO:0000259" key="6">
    <source>
        <dbReference type="PROSITE" id="PS50016"/>
    </source>
</evidence>
<feature type="domain" description="PHD-type" evidence="6">
    <location>
        <begin position="463"/>
        <end position="513"/>
    </location>
</feature>
<dbReference type="EMBL" id="OOIL02006685">
    <property type="protein sequence ID" value="VFR00263.1"/>
    <property type="molecule type" value="Genomic_DNA"/>
</dbReference>
<keyword evidence="2 4" id="KW-0863">Zinc-finger</keyword>
<dbReference type="InterPro" id="IPR019786">
    <property type="entry name" value="Zinc_finger_PHD-type_CS"/>
</dbReference>
<keyword evidence="1" id="KW-0479">Metal-binding</keyword>
<dbReference type="PROSITE" id="PS50016">
    <property type="entry name" value="ZF_PHD_2"/>
    <property type="match status" value="3"/>
</dbReference>
<name>A0A484NG58_9ASTE</name>
<evidence type="ECO:0000256" key="4">
    <source>
        <dbReference type="PROSITE-ProRule" id="PRU00146"/>
    </source>
</evidence>
<organism evidence="7 8">
    <name type="scientific">Cuscuta campestris</name>
    <dbReference type="NCBI Taxonomy" id="132261"/>
    <lineage>
        <taxon>Eukaryota</taxon>
        <taxon>Viridiplantae</taxon>
        <taxon>Streptophyta</taxon>
        <taxon>Embryophyta</taxon>
        <taxon>Tracheophyta</taxon>
        <taxon>Spermatophyta</taxon>
        <taxon>Magnoliopsida</taxon>
        <taxon>eudicotyledons</taxon>
        <taxon>Gunneridae</taxon>
        <taxon>Pentapetalae</taxon>
        <taxon>asterids</taxon>
        <taxon>lamiids</taxon>
        <taxon>Solanales</taxon>
        <taxon>Convolvulaceae</taxon>
        <taxon>Cuscuteae</taxon>
        <taxon>Cuscuta</taxon>
        <taxon>Cuscuta subgen. Grammica</taxon>
        <taxon>Cuscuta sect. Cleistogrammica</taxon>
    </lineage>
</organism>
<evidence type="ECO:0000256" key="3">
    <source>
        <dbReference type="ARBA" id="ARBA00022833"/>
    </source>
</evidence>
<keyword evidence="8" id="KW-1185">Reference proteome</keyword>
<dbReference type="PANTHER" id="PTHR47162:SF9">
    <property type="entry name" value="PHD FINGER PROTEIN EHD3-LIKE"/>
    <property type="match status" value="1"/>
</dbReference>
<dbReference type="PANTHER" id="PTHR47162">
    <property type="entry name" value="OS02G0192300 PROTEIN"/>
    <property type="match status" value="1"/>
</dbReference>
<dbReference type="InterPro" id="IPR011011">
    <property type="entry name" value="Znf_FYVE_PHD"/>
</dbReference>
<keyword evidence="3" id="KW-0862">Zinc</keyword>
<evidence type="ECO:0000256" key="2">
    <source>
        <dbReference type="ARBA" id="ARBA00022771"/>
    </source>
</evidence>
<feature type="domain" description="PHD-type" evidence="6">
    <location>
        <begin position="306"/>
        <end position="356"/>
    </location>
</feature>
<evidence type="ECO:0000256" key="1">
    <source>
        <dbReference type="ARBA" id="ARBA00022723"/>
    </source>
</evidence>
<evidence type="ECO:0000313" key="8">
    <source>
        <dbReference type="Proteomes" id="UP000595140"/>
    </source>
</evidence>
<protein>
    <recommendedName>
        <fullName evidence="6">PHD-type domain-containing protein</fullName>
    </recommendedName>
</protein>
<feature type="compositionally biased region" description="Polar residues" evidence="5">
    <location>
        <begin position="69"/>
        <end position="83"/>
    </location>
</feature>
<reference evidence="7 8" key="1">
    <citation type="submission" date="2018-04" db="EMBL/GenBank/DDBJ databases">
        <authorList>
            <person name="Vogel A."/>
        </authorList>
    </citation>
    <scope>NUCLEOTIDE SEQUENCE [LARGE SCALE GENOMIC DNA]</scope>
</reference>
<sequence>MAFLCTGNFSSSCLRLAVENGQAINNSNAFGVEIANASGRSADTSGNCLRTYKRRKIFKAKGVHPDDSPGQSSHKPVDSNLLSNSYSQTSVAPVQSNGFLNDPINLSKNKWRNVALEQIYQSLESDGGLKKCLSEALAPHPDTQCDTSVKGNGNCFNDDTNCTIPSNSMTSDGPAKGNMDMSSTRLVNGPINCTTTQICQRLFLDIILSDDFSQLCRTIFENFEGTRADKFLNIGTMHSKMKAGLYEDIPMSFHSDIQEVWSKLQKVGSEILAISKCLSNKSTSYFHSQFVTQEPDTYCRTDRPKTCTCKHCGKKADGNDSLVCDSCEEMYHVSCIQPPVKEIPPKSWYCAKCTENGIESPHENCVVCERLNAPKEKLHQDDLTTLEKLTEMEEGSNRFSDDEEVHVQAFNEEHICNVCRTEAKRGENLLMCSHKFCPHKFYHQRCLNNRELRSYGPLWYCPSCLCRACLKNRDDDEIVLCDGCDYAYHIYCLQPPMSSIPTGEWFCKGCEASKELIAKVKRSYELINKRSKERSQVCGGLHEKKGRDEAVLDKSGGGGGGGGGGVDMLLNAAKTLNYEEDLAGKKEGEG</sequence>